<evidence type="ECO:0000256" key="2">
    <source>
        <dbReference type="ARBA" id="ARBA00005298"/>
    </source>
</evidence>
<keyword evidence="3" id="KW-0963">Cytoplasm</keyword>
<evidence type="ECO:0000313" key="7">
    <source>
        <dbReference type="Proteomes" id="UP000261600"/>
    </source>
</evidence>
<dbReference type="InterPro" id="IPR014756">
    <property type="entry name" value="Ig_E-set"/>
</dbReference>
<dbReference type="GO" id="GO:0007165">
    <property type="term" value="P:signal transduction"/>
    <property type="evidence" value="ECO:0007669"/>
    <property type="project" value="InterPro"/>
</dbReference>
<reference evidence="6" key="1">
    <citation type="submission" date="2025-08" db="UniProtKB">
        <authorList>
            <consortium name="Ensembl"/>
        </authorList>
    </citation>
    <scope>IDENTIFICATION</scope>
</reference>
<name>A0A3Q3KE30_MONAL</name>
<feature type="region of interest" description="Disordered" evidence="4">
    <location>
        <begin position="391"/>
        <end position="418"/>
    </location>
</feature>
<accession>A0A3Q3KE30</accession>
<dbReference type="PANTHER" id="PTHR11792">
    <property type="entry name" value="ARRESTIN"/>
    <property type="match status" value="1"/>
</dbReference>
<dbReference type="GO" id="GO:0005737">
    <property type="term" value="C:cytoplasm"/>
    <property type="evidence" value="ECO:0007669"/>
    <property type="project" value="UniProtKB-SubCell"/>
</dbReference>
<dbReference type="InterPro" id="IPR014752">
    <property type="entry name" value="Arrestin-like_C"/>
</dbReference>
<dbReference type="Pfam" id="PF02752">
    <property type="entry name" value="Arrestin_C"/>
    <property type="match status" value="1"/>
</dbReference>
<protein>
    <recommendedName>
        <fullName evidence="5">Arrestin C-terminal-like domain-containing protein</fullName>
    </recommendedName>
</protein>
<evidence type="ECO:0000313" key="6">
    <source>
        <dbReference type="Ensembl" id="ENSMALP00000032554.1"/>
    </source>
</evidence>
<proteinExistence type="inferred from homology"/>
<keyword evidence="7" id="KW-1185">Reference proteome</keyword>
<dbReference type="Gene3D" id="2.60.40.640">
    <property type="match status" value="1"/>
</dbReference>
<organism evidence="6 7">
    <name type="scientific">Monopterus albus</name>
    <name type="common">Swamp eel</name>
    <dbReference type="NCBI Taxonomy" id="43700"/>
    <lineage>
        <taxon>Eukaryota</taxon>
        <taxon>Metazoa</taxon>
        <taxon>Chordata</taxon>
        <taxon>Craniata</taxon>
        <taxon>Vertebrata</taxon>
        <taxon>Euteleostomi</taxon>
        <taxon>Actinopterygii</taxon>
        <taxon>Neopterygii</taxon>
        <taxon>Teleostei</taxon>
        <taxon>Neoteleostei</taxon>
        <taxon>Acanthomorphata</taxon>
        <taxon>Anabantaria</taxon>
        <taxon>Synbranchiformes</taxon>
        <taxon>Synbranchidae</taxon>
        <taxon>Monopterus</taxon>
    </lineage>
</organism>
<dbReference type="Proteomes" id="UP000261600">
    <property type="component" value="Unplaced"/>
</dbReference>
<dbReference type="GO" id="GO:0070374">
    <property type="term" value="P:positive regulation of ERK1 and ERK2 cascade"/>
    <property type="evidence" value="ECO:0007669"/>
    <property type="project" value="TreeGrafter"/>
</dbReference>
<dbReference type="GO" id="GO:0002031">
    <property type="term" value="P:G protein-coupled receptor internalization"/>
    <property type="evidence" value="ECO:0007669"/>
    <property type="project" value="TreeGrafter"/>
</dbReference>
<dbReference type="Gene3D" id="2.60.40.840">
    <property type="match status" value="1"/>
</dbReference>
<dbReference type="InterPro" id="IPR014753">
    <property type="entry name" value="Arrestin_N"/>
</dbReference>
<dbReference type="SMART" id="SM01017">
    <property type="entry name" value="Arrestin_C"/>
    <property type="match status" value="1"/>
</dbReference>
<dbReference type="PANTHER" id="PTHR11792:SF20">
    <property type="entry name" value="BETA-ARRESTIN-2"/>
    <property type="match status" value="1"/>
</dbReference>
<evidence type="ECO:0000256" key="3">
    <source>
        <dbReference type="ARBA" id="ARBA00022490"/>
    </source>
</evidence>
<dbReference type="GO" id="GO:0031701">
    <property type="term" value="F:angiotensin receptor binding"/>
    <property type="evidence" value="ECO:0007669"/>
    <property type="project" value="TreeGrafter"/>
</dbReference>
<feature type="domain" description="Arrestin C-terminal-like" evidence="5">
    <location>
        <begin position="226"/>
        <end position="389"/>
    </location>
</feature>
<dbReference type="Ensembl" id="ENSMALT00000033114.1">
    <property type="protein sequence ID" value="ENSMALP00000032554.1"/>
    <property type="gene ID" value="ENSMALG00000022413.1"/>
</dbReference>
<dbReference type="PRINTS" id="PR00309">
    <property type="entry name" value="ARRESTIN"/>
</dbReference>
<dbReference type="PROSITE" id="PS00295">
    <property type="entry name" value="ARRESTINS"/>
    <property type="match status" value="1"/>
</dbReference>
<dbReference type="AlphaFoldDB" id="A0A3Q3KE30"/>
<evidence type="ECO:0000256" key="4">
    <source>
        <dbReference type="SAM" id="MobiDB-lite"/>
    </source>
</evidence>
<dbReference type="InterPro" id="IPR011022">
    <property type="entry name" value="Arrestin_C-like"/>
</dbReference>
<dbReference type="STRING" id="43700.ENSMALP00000032554"/>
<comment type="similarity">
    <text evidence="2">Belongs to the arrestin family.</text>
</comment>
<evidence type="ECO:0000259" key="5">
    <source>
        <dbReference type="SMART" id="SM01017"/>
    </source>
</evidence>
<evidence type="ECO:0000256" key="1">
    <source>
        <dbReference type="ARBA" id="ARBA00004496"/>
    </source>
</evidence>
<comment type="subcellular location">
    <subcellularLocation>
        <location evidence="1">Cytoplasm</location>
    </subcellularLocation>
</comment>
<dbReference type="GO" id="GO:0007399">
    <property type="term" value="P:nervous system development"/>
    <property type="evidence" value="ECO:0007669"/>
    <property type="project" value="UniProtKB-ARBA"/>
</dbReference>
<dbReference type="InterPro" id="IPR011021">
    <property type="entry name" value="Arrestin-like_N"/>
</dbReference>
<sequence>MCAEGDGRVNGAVCSNTHSLKSRHHRLQPHFVGIFLSSACRGDGGQGGHQVTVYLGKRDFVDHLDHVDPVDGVILVDPEYLKDRKVFVTLTCAFRYGREDLDVLGLSFRKDLYISTFQAFPPVPEERKPNSRLQERLLKKLGQHAHPFYFTIPQNLPCSVTLQPGPEDTGKACGVDFEIRAFCAKSIEEKIHKRNSVRLVIRKVQYAPEKPGPQPMVETTRSFLMSDRSLHLEASLDKELYYHGEPISVNVHVTNNSTKTVKRVKISVRQYADICLFSTAQYKCPVAQLEADDQVSSSSTFCKVYTLTPTLDKNREKRGLALDGKLKHEDTNLASSTIVKDVTNKEVLGILVSYRVKVKLVVSRGGLLRGMLERDVSVELPFILMHPKPVEPPVSRPQSAVPETDPPIDTNLIEFDTK</sequence>
<dbReference type="Pfam" id="PF00339">
    <property type="entry name" value="Arrestin_N"/>
    <property type="match status" value="1"/>
</dbReference>
<dbReference type="InterPro" id="IPR017864">
    <property type="entry name" value="Arrestin_CS"/>
</dbReference>
<reference evidence="6" key="2">
    <citation type="submission" date="2025-09" db="UniProtKB">
        <authorList>
            <consortium name="Ensembl"/>
        </authorList>
    </citation>
    <scope>IDENTIFICATION</scope>
</reference>
<dbReference type="SUPFAM" id="SSF81296">
    <property type="entry name" value="E set domains"/>
    <property type="match status" value="2"/>
</dbReference>
<dbReference type="InterPro" id="IPR000698">
    <property type="entry name" value="Arrestin"/>
</dbReference>